<feature type="region of interest" description="Disordered" evidence="1">
    <location>
        <begin position="81"/>
        <end position="147"/>
    </location>
</feature>
<dbReference type="Proteomes" id="UP001189429">
    <property type="component" value="Unassembled WGS sequence"/>
</dbReference>
<evidence type="ECO:0000256" key="1">
    <source>
        <dbReference type="SAM" id="MobiDB-lite"/>
    </source>
</evidence>
<feature type="compositionally biased region" description="Acidic residues" evidence="1">
    <location>
        <begin position="126"/>
        <end position="135"/>
    </location>
</feature>
<name>A0ABN9QJ52_9DINO</name>
<accession>A0ABN9QJ52</accession>
<sequence>MAVPLPEFMRRAMTVHDYINESLPDTSPHRETLMHIDDQHYYVMHMSRSNLTDWHGYVGYGANNMMVVRFNCLSGASQDGGPKLTDVPFKKDHGAVQERSTRMVPKKKYRWEAQSRAQSHARDDQADWLDVENPWDDGRGRALHTLR</sequence>
<evidence type="ECO:0000313" key="3">
    <source>
        <dbReference type="Proteomes" id="UP001189429"/>
    </source>
</evidence>
<keyword evidence="3" id="KW-1185">Reference proteome</keyword>
<evidence type="ECO:0000313" key="2">
    <source>
        <dbReference type="EMBL" id="CAK0806072.1"/>
    </source>
</evidence>
<comment type="caution">
    <text evidence="2">The sequence shown here is derived from an EMBL/GenBank/DDBJ whole genome shotgun (WGS) entry which is preliminary data.</text>
</comment>
<organism evidence="2 3">
    <name type="scientific">Prorocentrum cordatum</name>
    <dbReference type="NCBI Taxonomy" id="2364126"/>
    <lineage>
        <taxon>Eukaryota</taxon>
        <taxon>Sar</taxon>
        <taxon>Alveolata</taxon>
        <taxon>Dinophyceae</taxon>
        <taxon>Prorocentrales</taxon>
        <taxon>Prorocentraceae</taxon>
        <taxon>Prorocentrum</taxon>
    </lineage>
</organism>
<feature type="compositionally biased region" description="Basic and acidic residues" evidence="1">
    <location>
        <begin position="88"/>
        <end position="101"/>
    </location>
</feature>
<protein>
    <submittedName>
        <fullName evidence="2">Uncharacterized protein</fullName>
    </submittedName>
</protein>
<proteinExistence type="predicted"/>
<dbReference type="EMBL" id="CAUYUJ010003625">
    <property type="protein sequence ID" value="CAK0806072.1"/>
    <property type="molecule type" value="Genomic_DNA"/>
</dbReference>
<reference evidence="2" key="1">
    <citation type="submission" date="2023-10" db="EMBL/GenBank/DDBJ databases">
        <authorList>
            <person name="Chen Y."/>
            <person name="Shah S."/>
            <person name="Dougan E. K."/>
            <person name="Thang M."/>
            <person name="Chan C."/>
        </authorList>
    </citation>
    <scope>NUCLEOTIDE SEQUENCE [LARGE SCALE GENOMIC DNA]</scope>
</reference>
<gene>
    <name evidence="2" type="ORF">PCOR1329_LOCUS12431</name>
</gene>